<evidence type="ECO:0000256" key="6">
    <source>
        <dbReference type="ARBA" id="ARBA00022603"/>
    </source>
</evidence>
<keyword evidence="8" id="KW-0949">S-adenosyl-L-methionine</keyword>
<sequence>MDAAFWQACWQQNKLGFQLAQPHPLLQRWLPQILAEQPRLTEIVVPLCGKSPDLLFCQALRPVLGIELSDIACHAFFAENQLAHTVTTAHPLAEQGFIRFQAEALQLLQGDFFQLPDSRVNANNLIYDRAALIALPLEMRQRYVEKLDNWLEQGAVLLLISLEYPEDEKAGPPFSVTSAEIEQHFAKRQVQLLEQVDITGQGFARRRFETSRLCEKVYLVQA</sequence>
<evidence type="ECO:0000256" key="2">
    <source>
        <dbReference type="ARBA" id="ARBA00004496"/>
    </source>
</evidence>
<dbReference type="PIRSF" id="PIRSF023956">
    <property type="entry name" value="Thiopurine_S-methyltransferase"/>
    <property type="match status" value="1"/>
</dbReference>
<comment type="caution">
    <text evidence="9">The sequence shown here is derived from an EMBL/GenBank/DDBJ whole genome shotgun (WGS) entry which is preliminary data.</text>
</comment>
<evidence type="ECO:0000313" key="9">
    <source>
        <dbReference type="EMBL" id="MCB5228000.1"/>
    </source>
</evidence>
<accession>A0ABS8C798</accession>
<evidence type="ECO:0000256" key="4">
    <source>
        <dbReference type="ARBA" id="ARBA00011905"/>
    </source>
</evidence>
<dbReference type="PANTHER" id="PTHR10259:SF11">
    <property type="entry name" value="THIOPURINE S-METHYLTRANSFERASE"/>
    <property type="match status" value="1"/>
</dbReference>
<keyword evidence="10" id="KW-1185">Reference proteome</keyword>
<name>A0ABS8C798_9ALTE</name>
<dbReference type="InterPro" id="IPR025835">
    <property type="entry name" value="Thiopurine_S-MeTrfase"/>
</dbReference>
<dbReference type="RefSeq" id="WP_226752060.1">
    <property type="nucleotide sequence ID" value="NZ_JAEINI020000012.1"/>
</dbReference>
<dbReference type="PANTHER" id="PTHR10259">
    <property type="entry name" value="THIOPURINE S-METHYLTRANSFERASE"/>
    <property type="match status" value="1"/>
</dbReference>
<gene>
    <name evidence="9" type="ORF">JAO78_014395</name>
</gene>
<comment type="catalytic activity">
    <reaction evidence="1">
        <text>S-adenosyl-L-methionine + a thiopurine = S-adenosyl-L-homocysteine + a thiopurine S-methylether.</text>
        <dbReference type="EC" id="2.1.1.67"/>
    </reaction>
</comment>
<evidence type="ECO:0000256" key="5">
    <source>
        <dbReference type="ARBA" id="ARBA00022490"/>
    </source>
</evidence>
<dbReference type="PROSITE" id="PS51585">
    <property type="entry name" value="SAM_MT_TPMT"/>
    <property type="match status" value="1"/>
</dbReference>
<keyword evidence="7" id="KW-0808">Transferase</keyword>
<protein>
    <recommendedName>
        <fullName evidence="4">thiopurine S-methyltransferase</fullName>
        <ecNumber evidence="4">2.1.1.67</ecNumber>
    </recommendedName>
</protein>
<evidence type="ECO:0000256" key="3">
    <source>
        <dbReference type="ARBA" id="ARBA00008145"/>
    </source>
</evidence>
<dbReference type="EMBL" id="JAEINI020000012">
    <property type="protein sequence ID" value="MCB5228000.1"/>
    <property type="molecule type" value="Genomic_DNA"/>
</dbReference>
<evidence type="ECO:0000256" key="1">
    <source>
        <dbReference type="ARBA" id="ARBA00000903"/>
    </source>
</evidence>
<proteinExistence type="inferred from homology"/>
<comment type="similarity">
    <text evidence="3">Belongs to the class I-like SAM-binding methyltransferase superfamily. TPMT family.</text>
</comment>
<organism evidence="9 10">
    <name type="scientific">Alishewanella maricola</name>
    <dbReference type="NCBI Taxonomy" id="2795740"/>
    <lineage>
        <taxon>Bacteria</taxon>
        <taxon>Pseudomonadati</taxon>
        <taxon>Pseudomonadota</taxon>
        <taxon>Gammaproteobacteria</taxon>
        <taxon>Alteromonadales</taxon>
        <taxon>Alteromonadaceae</taxon>
        <taxon>Alishewanella</taxon>
    </lineage>
</organism>
<dbReference type="Proteomes" id="UP000633814">
    <property type="component" value="Unassembled WGS sequence"/>
</dbReference>
<evidence type="ECO:0000256" key="7">
    <source>
        <dbReference type="ARBA" id="ARBA00022679"/>
    </source>
</evidence>
<dbReference type="Gene3D" id="3.40.50.150">
    <property type="entry name" value="Vaccinia Virus protein VP39"/>
    <property type="match status" value="1"/>
</dbReference>
<dbReference type="InterPro" id="IPR008854">
    <property type="entry name" value="TPMT"/>
</dbReference>
<keyword evidence="5" id="KW-0963">Cytoplasm</keyword>
<evidence type="ECO:0000313" key="10">
    <source>
        <dbReference type="Proteomes" id="UP000633814"/>
    </source>
</evidence>
<dbReference type="Pfam" id="PF05724">
    <property type="entry name" value="TPMT"/>
    <property type="match status" value="1"/>
</dbReference>
<comment type="subcellular location">
    <subcellularLocation>
        <location evidence="2">Cytoplasm</location>
    </subcellularLocation>
</comment>
<dbReference type="EC" id="2.1.1.67" evidence="4"/>
<dbReference type="InterPro" id="IPR029063">
    <property type="entry name" value="SAM-dependent_MTases_sf"/>
</dbReference>
<reference evidence="9 10" key="1">
    <citation type="submission" date="2021-10" db="EMBL/GenBank/DDBJ databases">
        <title>Alishewanella koreense sp. nov. isolated from seawater of southwestern coast in South Korea and the proposal for the reclassification of Rheinheimera perlucida and Rheinheimera tuosuensis as Arsukibacterium perlucida and Arsukibacterium tuosuensis.</title>
        <authorList>
            <person name="Kim K.H."/>
            <person name="Ruan W."/>
            <person name="Kim K.R."/>
            <person name="Baek J.H."/>
            <person name="Jeon C.O."/>
        </authorList>
    </citation>
    <scope>NUCLEOTIDE SEQUENCE [LARGE SCALE GENOMIC DNA]</scope>
    <source>
        <strain evidence="9 10">16-MA</strain>
    </source>
</reference>
<dbReference type="SUPFAM" id="SSF53335">
    <property type="entry name" value="S-adenosyl-L-methionine-dependent methyltransferases"/>
    <property type="match status" value="1"/>
</dbReference>
<keyword evidence="6" id="KW-0489">Methyltransferase</keyword>
<evidence type="ECO:0000256" key="8">
    <source>
        <dbReference type="ARBA" id="ARBA00022691"/>
    </source>
</evidence>